<dbReference type="KEGG" id="schv:BRCON_1985"/>
<protein>
    <submittedName>
        <fullName evidence="1">Uncharacterized protein</fullName>
    </submittedName>
</protein>
<evidence type="ECO:0000313" key="1">
    <source>
        <dbReference type="EMBL" id="AXA36762.1"/>
    </source>
</evidence>
<accession>A0A2Z4Y7Y4</accession>
<dbReference type="EMBL" id="CP030759">
    <property type="protein sequence ID" value="AXA36762.1"/>
    <property type="molecule type" value="Genomic_DNA"/>
</dbReference>
<organism evidence="1 2">
    <name type="scientific">Sumerlaea chitinivorans</name>
    <dbReference type="NCBI Taxonomy" id="2250252"/>
    <lineage>
        <taxon>Bacteria</taxon>
        <taxon>Candidatus Sumerlaeota</taxon>
        <taxon>Candidatus Sumerlaeia</taxon>
        <taxon>Candidatus Sumerlaeales</taxon>
        <taxon>Candidatus Sumerlaeaceae</taxon>
        <taxon>Candidatus Sumerlaea</taxon>
    </lineage>
</organism>
<gene>
    <name evidence="1" type="ORF">BRCON_1985</name>
</gene>
<name>A0A2Z4Y7Y4_SUMC1</name>
<proteinExistence type="predicted"/>
<dbReference type="Proteomes" id="UP000262583">
    <property type="component" value="Chromosome"/>
</dbReference>
<dbReference type="AlphaFoldDB" id="A0A2Z4Y7Y4"/>
<sequence length="62" mass="6936">MSLLMAGKCLFANGWEPFVRIFDLSADSEKVVFVPSRLRAAVLDCPRGSVRSQVHLESVERN</sequence>
<reference evidence="1 2" key="1">
    <citation type="submission" date="2018-05" db="EMBL/GenBank/DDBJ databases">
        <title>A metagenomic window into the 2 km-deep terrestrial subsurface aquifer revealed taxonomically and functionally diverse microbial community comprising novel uncultured bacterial lineages.</title>
        <authorList>
            <person name="Kadnikov V.V."/>
            <person name="Mardanov A.V."/>
            <person name="Beletsky A.V."/>
            <person name="Banks D."/>
            <person name="Pimenov N.V."/>
            <person name="Frank Y.A."/>
            <person name="Karnachuk O.V."/>
            <person name="Ravin N.V."/>
        </authorList>
    </citation>
    <scope>NUCLEOTIDE SEQUENCE [LARGE SCALE GENOMIC DNA]</scope>
    <source>
        <strain evidence="1">BY</strain>
    </source>
</reference>
<evidence type="ECO:0000313" key="2">
    <source>
        <dbReference type="Proteomes" id="UP000262583"/>
    </source>
</evidence>